<keyword evidence="2" id="KW-0812">Transmembrane</keyword>
<reference evidence="4" key="1">
    <citation type="journal article" date="2019" name="Int. J. Syst. Evol. Microbiol.">
        <title>The Global Catalogue of Microorganisms (GCM) 10K type strain sequencing project: providing services to taxonomists for standard genome sequencing and annotation.</title>
        <authorList>
            <consortium name="The Broad Institute Genomics Platform"/>
            <consortium name="The Broad Institute Genome Sequencing Center for Infectious Disease"/>
            <person name="Wu L."/>
            <person name="Ma J."/>
        </authorList>
    </citation>
    <scope>NUCLEOTIDE SEQUENCE [LARGE SCALE GENOMIC DNA]</scope>
    <source>
        <strain evidence="4">CECT 7956</strain>
    </source>
</reference>
<keyword evidence="4" id="KW-1185">Reference proteome</keyword>
<protein>
    <submittedName>
        <fullName evidence="3">Uncharacterized protein</fullName>
    </submittedName>
</protein>
<evidence type="ECO:0000256" key="1">
    <source>
        <dbReference type="SAM" id="MobiDB-lite"/>
    </source>
</evidence>
<organism evidence="3 4">
    <name type="scientific">Lacihabitans lacunae</name>
    <dbReference type="NCBI Taxonomy" id="1028214"/>
    <lineage>
        <taxon>Bacteria</taxon>
        <taxon>Pseudomonadati</taxon>
        <taxon>Bacteroidota</taxon>
        <taxon>Cytophagia</taxon>
        <taxon>Cytophagales</taxon>
        <taxon>Leadbetterellaceae</taxon>
        <taxon>Lacihabitans</taxon>
    </lineage>
</organism>
<feature type="region of interest" description="Disordered" evidence="1">
    <location>
        <begin position="92"/>
        <end position="117"/>
    </location>
</feature>
<name>A0ABV7YW89_9BACT</name>
<accession>A0ABV7YW89</accession>
<feature type="transmembrane region" description="Helical" evidence="2">
    <location>
        <begin position="23"/>
        <end position="45"/>
    </location>
</feature>
<sequence length="117" mass="13251">MIIKPEEAPGQKIIKKLPLETKWMLCSAAGLALIGLGLCLFSEIAYLKHQGAQTSTWVIFGTFSLVIINSGIAIFGKAVVYKTEIRSRDAYRERQKDMKNRRNKKKTEHKKTLKKEG</sequence>
<keyword evidence="2" id="KW-1133">Transmembrane helix</keyword>
<feature type="compositionally biased region" description="Basic residues" evidence="1">
    <location>
        <begin position="101"/>
        <end position="117"/>
    </location>
</feature>
<gene>
    <name evidence="3" type="ORF">ACFOOI_05825</name>
</gene>
<dbReference type="RefSeq" id="WP_379836048.1">
    <property type="nucleotide sequence ID" value="NZ_JBHRYQ010000001.1"/>
</dbReference>
<proteinExistence type="predicted"/>
<evidence type="ECO:0000256" key="2">
    <source>
        <dbReference type="SAM" id="Phobius"/>
    </source>
</evidence>
<feature type="transmembrane region" description="Helical" evidence="2">
    <location>
        <begin position="57"/>
        <end position="80"/>
    </location>
</feature>
<evidence type="ECO:0000313" key="3">
    <source>
        <dbReference type="EMBL" id="MFC3810163.1"/>
    </source>
</evidence>
<keyword evidence="2" id="KW-0472">Membrane</keyword>
<comment type="caution">
    <text evidence="3">The sequence shown here is derived from an EMBL/GenBank/DDBJ whole genome shotgun (WGS) entry which is preliminary data.</text>
</comment>
<dbReference type="Proteomes" id="UP001595616">
    <property type="component" value="Unassembled WGS sequence"/>
</dbReference>
<dbReference type="EMBL" id="JBHRYQ010000001">
    <property type="protein sequence ID" value="MFC3810163.1"/>
    <property type="molecule type" value="Genomic_DNA"/>
</dbReference>
<evidence type="ECO:0000313" key="4">
    <source>
        <dbReference type="Proteomes" id="UP001595616"/>
    </source>
</evidence>